<dbReference type="InterPro" id="IPR027417">
    <property type="entry name" value="P-loop_NTPase"/>
</dbReference>
<dbReference type="GO" id="GO:0005743">
    <property type="term" value="C:mitochondrial inner membrane"/>
    <property type="evidence" value="ECO:0007669"/>
    <property type="project" value="UniProtKB-SubCell"/>
</dbReference>
<keyword evidence="4" id="KW-0547">Nucleotide-binding</keyword>
<dbReference type="STRING" id="51511.ENSCSAVP00000012463"/>
<reference evidence="11" key="3">
    <citation type="submission" date="2025-09" db="UniProtKB">
        <authorList>
            <consortium name="Ensembl"/>
        </authorList>
    </citation>
    <scope>IDENTIFICATION</scope>
</reference>
<dbReference type="CDD" id="cd03249">
    <property type="entry name" value="ABC_MTABC3_MDL1_MDL2"/>
    <property type="match status" value="1"/>
</dbReference>
<keyword evidence="3 8" id="KW-0812">Transmembrane</keyword>
<name>H2Z4F1_CIOSA</name>
<dbReference type="InterPro" id="IPR003439">
    <property type="entry name" value="ABC_transporter-like_ATP-bd"/>
</dbReference>
<reference evidence="12" key="1">
    <citation type="submission" date="2003-08" db="EMBL/GenBank/DDBJ databases">
        <authorList>
            <person name="Birren B."/>
            <person name="Nusbaum C."/>
            <person name="Abebe A."/>
            <person name="Abouelleil A."/>
            <person name="Adekoya E."/>
            <person name="Ait-zahra M."/>
            <person name="Allen N."/>
            <person name="Allen T."/>
            <person name="An P."/>
            <person name="Anderson M."/>
            <person name="Anderson S."/>
            <person name="Arachchi H."/>
            <person name="Armbruster J."/>
            <person name="Bachantsang P."/>
            <person name="Baldwin J."/>
            <person name="Barry A."/>
            <person name="Bayul T."/>
            <person name="Blitshsteyn B."/>
            <person name="Bloom T."/>
            <person name="Blye J."/>
            <person name="Boguslavskiy L."/>
            <person name="Borowsky M."/>
            <person name="Boukhgalter B."/>
            <person name="Brunache A."/>
            <person name="Butler J."/>
            <person name="Calixte N."/>
            <person name="Calvo S."/>
            <person name="Camarata J."/>
            <person name="Campo K."/>
            <person name="Chang J."/>
            <person name="Cheshatsang Y."/>
            <person name="Citroen M."/>
            <person name="Collymore A."/>
            <person name="Considine T."/>
            <person name="Cook A."/>
            <person name="Cooke P."/>
            <person name="Corum B."/>
            <person name="Cuomo C."/>
            <person name="David R."/>
            <person name="Dawoe T."/>
            <person name="Degray S."/>
            <person name="Dodge S."/>
            <person name="Dooley K."/>
            <person name="Dorje P."/>
            <person name="Dorjee K."/>
            <person name="Dorris L."/>
            <person name="Duffey N."/>
            <person name="Dupes A."/>
            <person name="Elkins T."/>
            <person name="Engels R."/>
            <person name="Erickson J."/>
            <person name="Farina A."/>
            <person name="Faro S."/>
            <person name="Ferreira P."/>
            <person name="Fischer H."/>
            <person name="Fitzgerald M."/>
            <person name="Foley K."/>
            <person name="Gage D."/>
            <person name="Galagan J."/>
            <person name="Gearin G."/>
            <person name="Gnerre S."/>
            <person name="Gnirke A."/>
            <person name="Goyette A."/>
            <person name="Graham J."/>
            <person name="Grandbois E."/>
            <person name="Gyaltsen K."/>
            <person name="Hafez N."/>
            <person name="Hagopian D."/>
            <person name="Hagos B."/>
            <person name="Hall J."/>
            <person name="Hatcher B."/>
            <person name="Heller A."/>
            <person name="Higgins H."/>
            <person name="Honan T."/>
            <person name="Horn A."/>
            <person name="Houde N."/>
            <person name="Hughes L."/>
            <person name="Hulme W."/>
            <person name="Husby E."/>
            <person name="Iliev I."/>
            <person name="Jaffe D."/>
            <person name="Jones C."/>
            <person name="Kamal M."/>
            <person name="Kamat A."/>
            <person name="Kamvysselis M."/>
            <person name="Karlsson E."/>
            <person name="Kells C."/>
            <person name="Kieu A."/>
            <person name="Kisner P."/>
            <person name="Kodira C."/>
            <person name="Kulbokas E."/>
            <person name="Labutti K."/>
            <person name="Lama D."/>
            <person name="Landers T."/>
            <person name="Leger J."/>
            <person name="Levine S."/>
            <person name="Lewis D."/>
            <person name="Lewis T."/>
            <person name="Lindblad-toh K."/>
            <person name="Liu X."/>
            <person name="Lokyitsang T."/>
            <person name="Lokyitsang Y."/>
            <person name="Lucien O."/>
            <person name="Lui A."/>
            <person name="Ma L.J."/>
            <person name="Mabbitt R."/>
            <person name="Macdonald J."/>
            <person name="Maclean C."/>
            <person name="Major J."/>
            <person name="Manning J."/>
            <person name="Marabella R."/>
            <person name="Maru K."/>
            <person name="Matthews C."/>
            <person name="Mauceli E."/>
            <person name="Mccarthy M."/>
            <person name="Mcdonough S."/>
            <person name="Mcghee T."/>
            <person name="Meldrim J."/>
            <person name="Meneus L."/>
            <person name="Mesirov J."/>
            <person name="Mihalev A."/>
            <person name="Mihova T."/>
            <person name="Mikkelsen T."/>
            <person name="Mlenga V."/>
            <person name="Moru K."/>
            <person name="Mozes J."/>
            <person name="Mulrain L."/>
            <person name="Munson G."/>
            <person name="Naylor J."/>
            <person name="Newes C."/>
            <person name="Nguyen C."/>
            <person name="Nguyen N."/>
            <person name="Nguyen T."/>
            <person name="Nicol R."/>
            <person name="Nielsen C."/>
            <person name="Nizzari M."/>
            <person name="Norbu C."/>
            <person name="Norbu N."/>
            <person name="O'donnell P."/>
            <person name="Okoawo O."/>
            <person name="O'leary S."/>
            <person name="Omotosho B."/>
            <person name="O'neill K."/>
            <person name="Osman S."/>
            <person name="Parker S."/>
            <person name="Perrin D."/>
            <person name="Phunkhang P."/>
            <person name="Piqani B."/>
            <person name="Purcell S."/>
            <person name="Rachupka T."/>
            <person name="Ramasamy U."/>
            <person name="Rameau R."/>
            <person name="Ray V."/>
            <person name="Raymond C."/>
            <person name="Retta R."/>
            <person name="Richardson S."/>
            <person name="Rise C."/>
            <person name="Rodriguez J."/>
            <person name="Rogers J."/>
            <person name="Rogov P."/>
            <person name="Rutman M."/>
            <person name="Schupbach R."/>
            <person name="Seaman C."/>
            <person name="Settipalli S."/>
            <person name="Sharpe T."/>
            <person name="Sheridan J."/>
            <person name="Sherpa N."/>
            <person name="Shi J."/>
            <person name="Smirnov S."/>
            <person name="Smith C."/>
            <person name="Sougnez C."/>
            <person name="Spencer B."/>
            <person name="Stalker J."/>
            <person name="Stange-thomann N."/>
            <person name="Stavropoulos S."/>
            <person name="Stetson K."/>
            <person name="Stone C."/>
            <person name="Stone S."/>
            <person name="Stubbs M."/>
            <person name="Talamas J."/>
            <person name="Tchuinga P."/>
            <person name="Tenzing P."/>
            <person name="Tesfaye S."/>
            <person name="Theodore J."/>
            <person name="Thoulutsang Y."/>
            <person name="Topham K."/>
            <person name="Towey S."/>
            <person name="Tsamla T."/>
            <person name="Tsomo N."/>
            <person name="Vallee D."/>
            <person name="Vassiliev H."/>
            <person name="Venkataraman V."/>
            <person name="Vinson J."/>
            <person name="Vo A."/>
            <person name="Wade C."/>
            <person name="Wang S."/>
            <person name="Wangchuk T."/>
            <person name="Wangdi T."/>
            <person name="Whittaker C."/>
            <person name="Wilkinson J."/>
            <person name="Wu Y."/>
            <person name="Wyman D."/>
            <person name="Yadav S."/>
            <person name="Yang S."/>
            <person name="Yang X."/>
            <person name="Yeager S."/>
            <person name="Yee E."/>
            <person name="Young G."/>
            <person name="Zainoun J."/>
            <person name="Zembeck L."/>
            <person name="Zimmer A."/>
            <person name="Zody M."/>
            <person name="Lander E."/>
        </authorList>
    </citation>
    <scope>NUCLEOTIDE SEQUENCE [LARGE SCALE GENOMIC DNA]</scope>
</reference>
<dbReference type="AlphaFoldDB" id="H2Z4F1"/>
<feature type="domain" description="ABC transporter" evidence="9">
    <location>
        <begin position="574"/>
        <end position="812"/>
    </location>
</feature>
<accession>H2Z4F1</accession>
<feature type="transmembrane region" description="Helical" evidence="8">
    <location>
        <begin position="470"/>
        <end position="488"/>
    </location>
</feature>
<dbReference type="PIRSF" id="PIRSF002773">
    <property type="entry name" value="ABC_prm/ATPase_B"/>
    <property type="match status" value="1"/>
</dbReference>
<dbReference type="Gene3D" id="1.20.1560.10">
    <property type="entry name" value="ABC transporter type 1, transmembrane domain"/>
    <property type="match status" value="1"/>
</dbReference>
<evidence type="ECO:0000256" key="7">
    <source>
        <dbReference type="ARBA" id="ARBA00023136"/>
    </source>
</evidence>
<dbReference type="Gene3D" id="3.40.50.300">
    <property type="entry name" value="P-loop containing nucleotide triphosphate hydrolases"/>
    <property type="match status" value="1"/>
</dbReference>
<dbReference type="PROSITE" id="PS00211">
    <property type="entry name" value="ABC_TRANSPORTER_1"/>
    <property type="match status" value="1"/>
</dbReference>
<keyword evidence="6 8" id="KW-1133">Transmembrane helix</keyword>
<dbReference type="InterPro" id="IPR017871">
    <property type="entry name" value="ABC_transporter-like_CS"/>
</dbReference>
<evidence type="ECO:0000256" key="1">
    <source>
        <dbReference type="ARBA" id="ARBA00004448"/>
    </source>
</evidence>
<dbReference type="InterPro" id="IPR003593">
    <property type="entry name" value="AAA+_ATPase"/>
</dbReference>
<dbReference type="GO" id="GO:0015421">
    <property type="term" value="F:ABC-type oligopeptide transporter activity"/>
    <property type="evidence" value="ECO:0007669"/>
    <property type="project" value="TreeGrafter"/>
</dbReference>
<evidence type="ECO:0000256" key="4">
    <source>
        <dbReference type="ARBA" id="ARBA00022741"/>
    </source>
</evidence>
<dbReference type="SUPFAM" id="SSF52540">
    <property type="entry name" value="P-loop containing nucleoside triphosphate hydrolases"/>
    <property type="match status" value="1"/>
</dbReference>
<evidence type="ECO:0000313" key="12">
    <source>
        <dbReference type="Proteomes" id="UP000007875"/>
    </source>
</evidence>
<dbReference type="Pfam" id="PF00664">
    <property type="entry name" value="ABC_membrane"/>
    <property type="match status" value="1"/>
</dbReference>
<feature type="transmembrane region" description="Helical" evidence="8">
    <location>
        <begin position="343"/>
        <end position="366"/>
    </location>
</feature>
<protein>
    <submittedName>
        <fullName evidence="11">Uncharacterized protein</fullName>
    </submittedName>
</protein>
<dbReference type="InterPro" id="IPR039421">
    <property type="entry name" value="Type_1_exporter"/>
</dbReference>
<dbReference type="SMART" id="SM00382">
    <property type="entry name" value="AAA"/>
    <property type="match status" value="1"/>
</dbReference>
<keyword evidence="7 8" id="KW-0472">Membrane</keyword>
<dbReference type="InParanoid" id="H2Z4F1"/>
<dbReference type="SUPFAM" id="SSF90123">
    <property type="entry name" value="ABC transporter transmembrane region"/>
    <property type="match status" value="1"/>
</dbReference>
<dbReference type="Pfam" id="PF00005">
    <property type="entry name" value="ABC_tran"/>
    <property type="match status" value="1"/>
</dbReference>
<feature type="transmembrane region" description="Helical" evidence="8">
    <location>
        <begin position="202"/>
        <end position="225"/>
    </location>
</feature>
<dbReference type="InterPro" id="IPR011527">
    <property type="entry name" value="ABC1_TM_dom"/>
</dbReference>
<dbReference type="Proteomes" id="UP000007875">
    <property type="component" value="Unassembled WGS sequence"/>
</dbReference>
<dbReference type="FunFam" id="3.40.50.300:FF:000403">
    <property type="entry name" value="ATP-binding cassette sub-family B member 8, mitochondrial"/>
    <property type="match status" value="1"/>
</dbReference>
<organism evidence="11 12">
    <name type="scientific">Ciona savignyi</name>
    <name type="common">Pacific transparent sea squirt</name>
    <dbReference type="NCBI Taxonomy" id="51511"/>
    <lineage>
        <taxon>Eukaryota</taxon>
        <taxon>Metazoa</taxon>
        <taxon>Chordata</taxon>
        <taxon>Tunicata</taxon>
        <taxon>Ascidiacea</taxon>
        <taxon>Phlebobranchia</taxon>
        <taxon>Cionidae</taxon>
        <taxon>Ciona</taxon>
    </lineage>
</organism>
<dbReference type="PROSITE" id="PS50929">
    <property type="entry name" value="ABC_TM1F"/>
    <property type="match status" value="1"/>
</dbReference>
<evidence type="ECO:0000256" key="3">
    <source>
        <dbReference type="ARBA" id="ARBA00022692"/>
    </source>
</evidence>
<feature type="domain" description="ABC transmembrane type-1" evidence="10">
    <location>
        <begin position="206"/>
        <end position="523"/>
    </location>
</feature>
<dbReference type="GO" id="GO:0005524">
    <property type="term" value="F:ATP binding"/>
    <property type="evidence" value="ECO:0007669"/>
    <property type="project" value="UniProtKB-KW"/>
</dbReference>
<dbReference type="GeneTree" id="ENSGT00940000155431"/>
<evidence type="ECO:0000256" key="2">
    <source>
        <dbReference type="ARBA" id="ARBA00022448"/>
    </source>
</evidence>
<dbReference type="PANTHER" id="PTHR43394">
    <property type="entry name" value="ATP-DEPENDENT PERMEASE MDL1, MITOCHONDRIAL"/>
    <property type="match status" value="1"/>
</dbReference>
<feature type="transmembrane region" description="Helical" evidence="8">
    <location>
        <begin position="51"/>
        <end position="71"/>
    </location>
</feature>
<keyword evidence="2" id="KW-0813">Transport</keyword>
<keyword evidence="12" id="KW-1185">Reference proteome</keyword>
<sequence length="812" mass="91653">MAKSRLFVLVCPIISLVDLCATAFIFARGNNWKLLWKSAENYTFSTSFVDFWLLAVLRTSFIIGGTIGIIKNPADGPKNCKKYDWMVLTVTGINLYFACIKLLVFSHDVSFVAGPKLNWFWVIFAWSNFGALVFLLQWEFFSRFKCSFPNQVYIEEPDLENLLKKTKNGECSKKKSPDDKNFTELANNATIKKMLSFSVPDWWLIAIGFIFLIGAAVGEIFLPLYTGRIITAIVAPEKNDQFLTIIFEIAMISVAVSICTGLRGGVMTYYIDRLNLRIRNALFSSILHQEIGFFDEQRTGVKCNNMSTGDITSRLTSDTTTMSDTIGLEFNVFLRSMIKGVGVCVFMFALSWRMSLITFMGFPLIFSASKVYGKYYKVCMHVMTQLTSQHLISNHPISWSNKLSIWKQVQDKFAKANEVAQEVCSSMQTVRSFANEKSEAAQYKLRLKDVLKIQIKQAVSYSFYQWCTESFELLLIVFTLWYGGYLIVMGKLPSANFISFILYQEELGNCFSEIGDVYTGIMQALGAAEKVFELIERKPLLSLNDGTEEPSCIKGHIAFKNVSFAYPSRPDQLVLEVKLYYSEYNVSKIHLSTNLSFEVQPGEVVALVGPSGGGKSSCVKLIQRFYEPTAGEIMLDGISVSSYKHQFLHEKVSLVGQEPVLYARSIRKNIIYGLEDDQYTDESILNASKLANSHNFIMELRDGYNTESGEKGIQLSGGQKQRVAIARALVRNPSVLLLDEATSALDTESEYLVQEALERSKSHRTVLLIAHRLSTVERADRIVVIVKGKVEEIGSHSELMAKQGTYYNLVYR</sequence>
<proteinExistence type="predicted"/>
<evidence type="ECO:0000256" key="6">
    <source>
        <dbReference type="ARBA" id="ARBA00022989"/>
    </source>
</evidence>
<evidence type="ECO:0000256" key="8">
    <source>
        <dbReference type="SAM" id="Phobius"/>
    </source>
</evidence>
<feature type="transmembrane region" description="Helical" evidence="8">
    <location>
        <begin position="245"/>
        <end position="271"/>
    </location>
</feature>
<evidence type="ECO:0000313" key="11">
    <source>
        <dbReference type="Ensembl" id="ENSCSAVP00000012463.1"/>
    </source>
</evidence>
<dbReference type="OMA" id="EQLGNHK"/>
<dbReference type="InterPro" id="IPR036640">
    <property type="entry name" value="ABC1_TM_sf"/>
</dbReference>
<dbReference type="GO" id="GO:0016887">
    <property type="term" value="F:ATP hydrolysis activity"/>
    <property type="evidence" value="ECO:0007669"/>
    <property type="project" value="InterPro"/>
</dbReference>
<dbReference type="PANTHER" id="PTHR43394:SF19">
    <property type="entry name" value="ABC TRANSPORTER B FAMILY"/>
    <property type="match status" value="1"/>
</dbReference>
<dbReference type="PROSITE" id="PS50893">
    <property type="entry name" value="ABC_TRANSPORTER_2"/>
    <property type="match status" value="1"/>
</dbReference>
<dbReference type="FunCoup" id="H2Z4F1">
    <property type="interactions" value="1"/>
</dbReference>
<dbReference type="Ensembl" id="ENSCSAVT00000012607.1">
    <property type="protein sequence ID" value="ENSCSAVP00000012463.1"/>
    <property type="gene ID" value="ENSCSAVG00000007318.1"/>
</dbReference>
<dbReference type="eggNOG" id="KOG0058">
    <property type="taxonomic scope" value="Eukaryota"/>
</dbReference>
<evidence type="ECO:0000259" key="9">
    <source>
        <dbReference type="PROSITE" id="PS50893"/>
    </source>
</evidence>
<feature type="transmembrane region" description="Helical" evidence="8">
    <location>
        <begin position="83"/>
        <end position="105"/>
    </location>
</feature>
<feature type="transmembrane region" description="Helical" evidence="8">
    <location>
        <begin position="117"/>
        <end position="136"/>
    </location>
</feature>
<reference evidence="11" key="2">
    <citation type="submission" date="2025-08" db="UniProtKB">
        <authorList>
            <consortium name="Ensembl"/>
        </authorList>
    </citation>
    <scope>IDENTIFICATION</scope>
</reference>
<comment type="subcellular location">
    <subcellularLocation>
        <location evidence="1">Mitochondrion inner membrane</location>
        <topology evidence="1">Multi-pass membrane protein</topology>
    </subcellularLocation>
</comment>
<evidence type="ECO:0000256" key="5">
    <source>
        <dbReference type="ARBA" id="ARBA00022840"/>
    </source>
</evidence>
<keyword evidence="5" id="KW-0067">ATP-binding</keyword>
<evidence type="ECO:0000259" key="10">
    <source>
        <dbReference type="PROSITE" id="PS50929"/>
    </source>
</evidence>